<gene>
    <name evidence="2" type="ORF">F1188_18940</name>
</gene>
<protein>
    <submittedName>
        <fullName evidence="2">Uncharacterized protein</fullName>
    </submittedName>
</protein>
<feature type="compositionally biased region" description="Low complexity" evidence="1">
    <location>
        <begin position="1"/>
        <end position="12"/>
    </location>
</feature>
<proteinExistence type="predicted"/>
<name>A0A5M6I6X4_9PROT</name>
<evidence type="ECO:0000313" key="2">
    <source>
        <dbReference type="EMBL" id="KAA5603852.1"/>
    </source>
</evidence>
<dbReference type="RefSeq" id="WP_150064020.1">
    <property type="nucleotide sequence ID" value="NZ_VWPJ01000029.1"/>
</dbReference>
<reference evidence="2 3" key="1">
    <citation type="submission" date="2019-09" db="EMBL/GenBank/DDBJ databases">
        <title>Genome sequence of Roseospira marina, one of the more divergent members of the non-sulfur purple photosynthetic bacterial family, the Rhodospirillaceae.</title>
        <authorList>
            <person name="Meyer T."/>
            <person name="Kyndt J."/>
        </authorList>
    </citation>
    <scope>NUCLEOTIDE SEQUENCE [LARGE SCALE GENOMIC DNA]</scope>
    <source>
        <strain evidence="2 3">DSM 15113</strain>
    </source>
</reference>
<evidence type="ECO:0000256" key="1">
    <source>
        <dbReference type="SAM" id="MobiDB-lite"/>
    </source>
</evidence>
<evidence type="ECO:0000313" key="3">
    <source>
        <dbReference type="Proteomes" id="UP000324065"/>
    </source>
</evidence>
<sequence length="71" mass="7247">MVRYLAGAATGGRARRDPASRHPYAKAAGLLTATPPDRTRLVAALDAAAGTSGMAVQHLDEGAFARALADT</sequence>
<organism evidence="2 3">
    <name type="scientific">Roseospira marina</name>
    <dbReference type="NCBI Taxonomy" id="140057"/>
    <lineage>
        <taxon>Bacteria</taxon>
        <taxon>Pseudomonadati</taxon>
        <taxon>Pseudomonadota</taxon>
        <taxon>Alphaproteobacteria</taxon>
        <taxon>Rhodospirillales</taxon>
        <taxon>Rhodospirillaceae</taxon>
        <taxon>Roseospira</taxon>
    </lineage>
</organism>
<dbReference type="Proteomes" id="UP000324065">
    <property type="component" value="Unassembled WGS sequence"/>
</dbReference>
<feature type="region of interest" description="Disordered" evidence="1">
    <location>
        <begin position="1"/>
        <end position="21"/>
    </location>
</feature>
<accession>A0A5M6I6X4</accession>
<comment type="caution">
    <text evidence="2">The sequence shown here is derived from an EMBL/GenBank/DDBJ whole genome shotgun (WGS) entry which is preliminary data.</text>
</comment>
<dbReference type="AlphaFoldDB" id="A0A5M6I6X4"/>
<keyword evidence="3" id="KW-1185">Reference proteome</keyword>
<dbReference type="EMBL" id="VWPJ01000029">
    <property type="protein sequence ID" value="KAA5603852.1"/>
    <property type="molecule type" value="Genomic_DNA"/>
</dbReference>